<sequence length="118" mass="12184">MPQQVSVGNVLYPVDDVDSAVKFYESVLTLPTKFQDGSRFAALDGGKVTVAIAGPEEDVTGGRVAASFKVSDVASAVNAAVAAGATIVRDPEDGPHETRAVVLDPWGNAVVLYAPLKA</sequence>
<dbReference type="Gene3D" id="3.10.180.10">
    <property type="entry name" value="2,3-Dihydroxybiphenyl 1,2-Dioxygenase, domain 1"/>
    <property type="match status" value="1"/>
</dbReference>
<name>A0A2S8IN43_RHOOP</name>
<evidence type="ECO:0000313" key="3">
    <source>
        <dbReference type="Proteomes" id="UP000239290"/>
    </source>
</evidence>
<dbReference type="InterPro" id="IPR052164">
    <property type="entry name" value="Anthracycline_SecMetBiosynth"/>
</dbReference>
<dbReference type="Pfam" id="PF00903">
    <property type="entry name" value="Glyoxalase"/>
    <property type="match status" value="1"/>
</dbReference>
<dbReference type="RefSeq" id="WP_105422321.1">
    <property type="nucleotide sequence ID" value="NZ_PUIO01000067.1"/>
</dbReference>
<evidence type="ECO:0000313" key="2">
    <source>
        <dbReference type="EMBL" id="PQP16109.1"/>
    </source>
</evidence>
<comment type="caution">
    <text evidence="2">The sequence shown here is derived from an EMBL/GenBank/DDBJ whole genome shotgun (WGS) entry which is preliminary data.</text>
</comment>
<dbReference type="SUPFAM" id="SSF54593">
    <property type="entry name" value="Glyoxalase/Bleomycin resistance protein/Dihydroxybiphenyl dioxygenase"/>
    <property type="match status" value="1"/>
</dbReference>
<dbReference type="PROSITE" id="PS51819">
    <property type="entry name" value="VOC"/>
    <property type="match status" value="1"/>
</dbReference>
<dbReference type="InterPro" id="IPR004360">
    <property type="entry name" value="Glyas_Fos-R_dOase_dom"/>
</dbReference>
<dbReference type="Proteomes" id="UP000239290">
    <property type="component" value="Unassembled WGS sequence"/>
</dbReference>
<dbReference type="EMBL" id="PUIO01000067">
    <property type="protein sequence ID" value="PQP16109.1"/>
    <property type="molecule type" value="Genomic_DNA"/>
</dbReference>
<dbReference type="InterPro" id="IPR029068">
    <property type="entry name" value="Glyas_Bleomycin-R_OHBP_Dase"/>
</dbReference>
<protein>
    <submittedName>
        <fullName evidence="2">Glyoxalase</fullName>
    </submittedName>
</protein>
<organism evidence="2 3">
    <name type="scientific">Rhodococcus opacus</name>
    <name type="common">Nocardia opaca</name>
    <dbReference type="NCBI Taxonomy" id="37919"/>
    <lineage>
        <taxon>Bacteria</taxon>
        <taxon>Bacillati</taxon>
        <taxon>Actinomycetota</taxon>
        <taxon>Actinomycetes</taxon>
        <taxon>Mycobacteriales</taxon>
        <taxon>Nocardiaceae</taxon>
        <taxon>Rhodococcus</taxon>
    </lineage>
</organism>
<dbReference type="PANTHER" id="PTHR33993:SF2">
    <property type="entry name" value="VOC DOMAIN-CONTAINING PROTEIN"/>
    <property type="match status" value="1"/>
</dbReference>
<dbReference type="AlphaFoldDB" id="A0A2S8IN43"/>
<feature type="domain" description="VOC" evidence="1">
    <location>
        <begin position="6"/>
        <end position="115"/>
    </location>
</feature>
<reference evidence="3" key="1">
    <citation type="submission" date="2018-02" db="EMBL/GenBank/DDBJ databases">
        <title>Draft genome sequencing of Rhodococcus opacus KU647198.</title>
        <authorList>
            <person name="Zheng B.-X."/>
        </authorList>
    </citation>
    <scope>NUCLEOTIDE SEQUENCE [LARGE SCALE GENOMIC DNA]</scope>
    <source>
        <strain evidence="3">04-OD7</strain>
    </source>
</reference>
<proteinExistence type="predicted"/>
<accession>A0A2S8IN43</accession>
<dbReference type="PANTHER" id="PTHR33993">
    <property type="entry name" value="GLYOXALASE-RELATED"/>
    <property type="match status" value="1"/>
</dbReference>
<dbReference type="InterPro" id="IPR037523">
    <property type="entry name" value="VOC_core"/>
</dbReference>
<gene>
    <name evidence="2" type="ORF">C5613_37125</name>
</gene>
<evidence type="ECO:0000259" key="1">
    <source>
        <dbReference type="PROSITE" id="PS51819"/>
    </source>
</evidence>